<feature type="transmembrane region" description="Helical" evidence="7">
    <location>
        <begin position="118"/>
        <end position="140"/>
    </location>
</feature>
<evidence type="ECO:0000313" key="9">
    <source>
        <dbReference type="EMBL" id="KRM61910.1"/>
    </source>
</evidence>
<sequence length="344" mass="39329">MKLRVRQPKHIKKDSLSIRQQARWFSLMGDLLRVGFSLKQALTFSTTLMPESTKIFEEIDMSMASGGSFSKSTRLFIGQDIYYQLLLAERHGDLGQSITQIGQFLTISVKQKTKLKGLLQYPAILLSLLGILLAVLKIFIFPELSTWQNEQETQYNLFAFWPWMLLGILIGVIGISGSIIYRWLKSSAVNRATLLCQLPLIGKIYREYYAYYLITNFALLLQNGMGVREICELFASFDKKSLLNQLGSQLDQVLMNGKPPIKIIHDYPYLPQELIVFMNKGETVEELGKQLTIFSSLIFSRLIKKIEQLLVLVQPILFGIIAVVIVMMYLSIMLPIYQSMKGIY</sequence>
<evidence type="ECO:0000256" key="3">
    <source>
        <dbReference type="ARBA" id="ARBA00022475"/>
    </source>
</evidence>
<gene>
    <name evidence="9" type="ORF">FC26_GL001144</name>
</gene>
<dbReference type="NCBIfam" id="NF041012">
    <property type="entry name" value="T4P_ComGB"/>
    <property type="match status" value="1"/>
</dbReference>
<organism evidence="9 10">
    <name type="scientific">Paucilactobacillus vaccinostercus DSM 20634</name>
    <dbReference type="NCBI Taxonomy" id="1423813"/>
    <lineage>
        <taxon>Bacteria</taxon>
        <taxon>Bacillati</taxon>
        <taxon>Bacillota</taxon>
        <taxon>Bacilli</taxon>
        <taxon>Lactobacillales</taxon>
        <taxon>Lactobacillaceae</taxon>
        <taxon>Paucilactobacillus</taxon>
    </lineage>
</organism>
<evidence type="ECO:0000256" key="2">
    <source>
        <dbReference type="ARBA" id="ARBA00005745"/>
    </source>
</evidence>
<dbReference type="PRINTS" id="PR00812">
    <property type="entry name" value="BCTERIALGSPF"/>
</dbReference>
<comment type="subcellular location">
    <subcellularLocation>
        <location evidence="1">Cell membrane</location>
        <topology evidence="1">Multi-pass membrane protein</topology>
    </subcellularLocation>
</comment>
<proteinExistence type="inferred from homology"/>
<evidence type="ECO:0000256" key="5">
    <source>
        <dbReference type="ARBA" id="ARBA00022989"/>
    </source>
</evidence>
<dbReference type="GO" id="GO:0005886">
    <property type="term" value="C:plasma membrane"/>
    <property type="evidence" value="ECO:0007669"/>
    <property type="project" value="UniProtKB-SubCell"/>
</dbReference>
<dbReference type="RefSeq" id="WP_157061043.1">
    <property type="nucleotide sequence ID" value="NZ_AYYY01000016.1"/>
</dbReference>
<dbReference type="PANTHER" id="PTHR30012:SF0">
    <property type="entry name" value="TYPE II SECRETION SYSTEM PROTEIN F-RELATED"/>
    <property type="match status" value="1"/>
</dbReference>
<dbReference type="InterPro" id="IPR047692">
    <property type="entry name" value="T4P_ComGB"/>
</dbReference>
<evidence type="ECO:0000256" key="4">
    <source>
        <dbReference type="ARBA" id="ARBA00022692"/>
    </source>
</evidence>
<feature type="transmembrane region" description="Helical" evidence="7">
    <location>
        <begin position="160"/>
        <end position="181"/>
    </location>
</feature>
<protein>
    <submittedName>
        <fullName evidence="9">ComG operon protein 2</fullName>
    </submittedName>
</protein>
<dbReference type="PANTHER" id="PTHR30012">
    <property type="entry name" value="GENERAL SECRETION PATHWAY PROTEIN"/>
    <property type="match status" value="1"/>
</dbReference>
<feature type="domain" description="Type II secretion system protein GspF" evidence="8">
    <location>
        <begin position="214"/>
        <end position="335"/>
    </location>
</feature>
<name>A0A0R2ADX9_9LACO</name>
<accession>A0A0R2ADX9</accession>
<dbReference type="InterPro" id="IPR042094">
    <property type="entry name" value="T2SS_GspF_sf"/>
</dbReference>
<keyword evidence="4 7" id="KW-0812">Transmembrane</keyword>
<evidence type="ECO:0000256" key="7">
    <source>
        <dbReference type="SAM" id="Phobius"/>
    </source>
</evidence>
<evidence type="ECO:0000256" key="6">
    <source>
        <dbReference type="ARBA" id="ARBA00023136"/>
    </source>
</evidence>
<evidence type="ECO:0000313" key="10">
    <source>
        <dbReference type="Proteomes" id="UP000051733"/>
    </source>
</evidence>
<keyword evidence="3" id="KW-1003">Cell membrane</keyword>
<keyword evidence="10" id="KW-1185">Reference proteome</keyword>
<dbReference type="AlphaFoldDB" id="A0A0R2ADX9"/>
<dbReference type="InterPro" id="IPR018076">
    <property type="entry name" value="T2SS_GspF_dom"/>
</dbReference>
<dbReference type="Gene3D" id="1.20.81.30">
    <property type="entry name" value="Type II secretion system (T2SS), domain F"/>
    <property type="match status" value="2"/>
</dbReference>
<dbReference type="Pfam" id="PF00482">
    <property type="entry name" value="T2SSF"/>
    <property type="match status" value="2"/>
</dbReference>
<dbReference type="EMBL" id="AYYY01000016">
    <property type="protein sequence ID" value="KRM61910.1"/>
    <property type="molecule type" value="Genomic_DNA"/>
</dbReference>
<comment type="similarity">
    <text evidence="2">Belongs to the GSP F family.</text>
</comment>
<dbReference type="PATRIC" id="fig|1423813.3.peg.1164"/>
<dbReference type="STRING" id="1423813.FC26_GL001144"/>
<dbReference type="OrthoDB" id="2145980at2"/>
<dbReference type="Proteomes" id="UP000051733">
    <property type="component" value="Unassembled WGS sequence"/>
</dbReference>
<comment type="caution">
    <text evidence="9">The sequence shown here is derived from an EMBL/GenBank/DDBJ whole genome shotgun (WGS) entry which is preliminary data.</text>
</comment>
<feature type="domain" description="Type II secretion system protein GspF" evidence="8">
    <location>
        <begin position="25"/>
        <end position="142"/>
    </location>
</feature>
<evidence type="ECO:0000256" key="1">
    <source>
        <dbReference type="ARBA" id="ARBA00004651"/>
    </source>
</evidence>
<keyword evidence="6 7" id="KW-0472">Membrane</keyword>
<reference evidence="9 10" key="1">
    <citation type="journal article" date="2015" name="Genome Announc.">
        <title>Expanding the biotechnology potential of lactobacilli through comparative genomics of 213 strains and associated genera.</title>
        <authorList>
            <person name="Sun Z."/>
            <person name="Harris H.M."/>
            <person name="McCann A."/>
            <person name="Guo C."/>
            <person name="Argimon S."/>
            <person name="Zhang W."/>
            <person name="Yang X."/>
            <person name="Jeffery I.B."/>
            <person name="Cooney J.C."/>
            <person name="Kagawa T.F."/>
            <person name="Liu W."/>
            <person name="Song Y."/>
            <person name="Salvetti E."/>
            <person name="Wrobel A."/>
            <person name="Rasinkangas P."/>
            <person name="Parkhill J."/>
            <person name="Rea M.C."/>
            <person name="O'Sullivan O."/>
            <person name="Ritari J."/>
            <person name="Douillard F.P."/>
            <person name="Paul Ross R."/>
            <person name="Yang R."/>
            <person name="Briner A.E."/>
            <person name="Felis G.E."/>
            <person name="de Vos W.M."/>
            <person name="Barrangou R."/>
            <person name="Klaenhammer T.R."/>
            <person name="Caufield P.W."/>
            <person name="Cui Y."/>
            <person name="Zhang H."/>
            <person name="O'Toole P.W."/>
        </authorList>
    </citation>
    <scope>NUCLEOTIDE SEQUENCE [LARGE SCALE GENOMIC DNA]</scope>
    <source>
        <strain evidence="9 10">DSM 20634</strain>
    </source>
</reference>
<evidence type="ECO:0000259" key="8">
    <source>
        <dbReference type="Pfam" id="PF00482"/>
    </source>
</evidence>
<keyword evidence="5 7" id="KW-1133">Transmembrane helix</keyword>
<feature type="transmembrane region" description="Helical" evidence="7">
    <location>
        <begin position="309"/>
        <end position="337"/>
    </location>
</feature>
<dbReference type="InterPro" id="IPR003004">
    <property type="entry name" value="GspF/PilC"/>
</dbReference>